<dbReference type="KEGG" id="aluc:AKAW2_11784S"/>
<reference evidence="1" key="2">
    <citation type="submission" date="2021-02" db="EMBL/GenBank/DDBJ databases">
        <title>Aspergillus luchuensis mut. kawachii IFO 4304 genome sequence.</title>
        <authorList>
            <person name="Mori K."/>
            <person name="Kadooka C."/>
            <person name="Goto M."/>
            <person name="Futagami T."/>
        </authorList>
    </citation>
    <scope>NUCLEOTIDE SEQUENCE</scope>
    <source>
        <strain evidence="1">IFO 4308</strain>
    </source>
</reference>
<protein>
    <submittedName>
        <fullName evidence="1">Uncharacterized protein</fullName>
    </submittedName>
</protein>
<dbReference type="OrthoDB" id="10463497at2759"/>
<name>A0A7R7W1M7_ASPKA</name>
<accession>A0A7R7W1M7</accession>
<proteinExistence type="predicted"/>
<keyword evidence="2" id="KW-1185">Reference proteome</keyword>
<dbReference type="EMBL" id="AP024425">
    <property type="protein sequence ID" value="BCR94738.1"/>
    <property type="molecule type" value="Genomic_DNA"/>
</dbReference>
<organism evidence="1 2">
    <name type="scientific">Aspergillus kawachii</name>
    <name type="common">White koji mold</name>
    <name type="synonym">Aspergillus awamori var. kawachi</name>
    <dbReference type="NCBI Taxonomy" id="1069201"/>
    <lineage>
        <taxon>Eukaryota</taxon>
        <taxon>Fungi</taxon>
        <taxon>Dikarya</taxon>
        <taxon>Ascomycota</taxon>
        <taxon>Pezizomycotina</taxon>
        <taxon>Eurotiomycetes</taxon>
        <taxon>Eurotiomycetidae</taxon>
        <taxon>Eurotiales</taxon>
        <taxon>Aspergillaceae</taxon>
        <taxon>Aspergillus</taxon>
        <taxon>Aspergillus subgen. Circumdati</taxon>
    </lineage>
</organism>
<gene>
    <name evidence="1" type="ORF">AKAW2_11784S</name>
</gene>
<dbReference type="RefSeq" id="XP_041538504.1">
    <property type="nucleotide sequence ID" value="XM_041684306.1"/>
</dbReference>
<reference evidence="1" key="1">
    <citation type="submission" date="2021-01" db="EMBL/GenBank/DDBJ databases">
        <authorList>
            <consortium name="Aspergillus luchuensis mut. kawachii IFO 4304 genome sequencing consortium"/>
            <person name="Kazuki M."/>
            <person name="Futagami T."/>
        </authorList>
    </citation>
    <scope>NUCLEOTIDE SEQUENCE</scope>
    <source>
        <strain evidence="1">IFO 4308</strain>
    </source>
</reference>
<dbReference type="Proteomes" id="UP000661280">
    <property type="component" value="Chromosome 1"/>
</dbReference>
<evidence type="ECO:0000313" key="2">
    <source>
        <dbReference type="Proteomes" id="UP000661280"/>
    </source>
</evidence>
<sequence length="103" mass="11893">MHDGEEEPCSYLHTLYLNGSPGSCRSAQHRMTQPRLHTERVHSQWYGGRSTGTNNKYHVQVVNCGDTDDDDRRLQLKLFAARHQNAFRDMYGVVYQNPSELLV</sequence>
<dbReference type="GeneID" id="64956063"/>
<evidence type="ECO:0000313" key="1">
    <source>
        <dbReference type="EMBL" id="BCR94738.1"/>
    </source>
</evidence>
<dbReference type="AlphaFoldDB" id="A0A7R7W1M7"/>